<evidence type="ECO:0000256" key="2">
    <source>
        <dbReference type="SAM" id="SignalP"/>
    </source>
</evidence>
<dbReference type="AlphaFoldDB" id="A0A495SDB9"/>
<accession>A0A495SDB9</accession>
<comment type="caution">
    <text evidence="3">The sequence shown here is derived from an EMBL/GenBank/DDBJ whole genome shotgun (WGS) entry which is preliminary data.</text>
</comment>
<evidence type="ECO:0000313" key="4">
    <source>
        <dbReference type="Proteomes" id="UP000272428"/>
    </source>
</evidence>
<feature type="chain" id="PRO_5019754521" evidence="2">
    <location>
        <begin position="22"/>
        <end position="58"/>
    </location>
</feature>
<dbReference type="EMBL" id="RBXB01000002">
    <property type="protein sequence ID" value="RKS98177.1"/>
    <property type="molecule type" value="Genomic_DNA"/>
</dbReference>
<name>A0A495SDB9_9FLAO</name>
<proteinExistence type="predicted"/>
<dbReference type="PROSITE" id="PS51257">
    <property type="entry name" value="PROKAR_LIPOPROTEIN"/>
    <property type="match status" value="1"/>
</dbReference>
<gene>
    <name evidence="3" type="ORF">BCF58_2317</name>
</gene>
<organism evidence="3 4">
    <name type="scientific">Chryseobacterium defluvii</name>
    <dbReference type="NCBI Taxonomy" id="160396"/>
    <lineage>
        <taxon>Bacteria</taxon>
        <taxon>Pseudomonadati</taxon>
        <taxon>Bacteroidota</taxon>
        <taxon>Flavobacteriia</taxon>
        <taxon>Flavobacteriales</taxon>
        <taxon>Weeksellaceae</taxon>
        <taxon>Chryseobacterium group</taxon>
        <taxon>Chryseobacterium</taxon>
    </lineage>
</organism>
<reference evidence="3 4" key="1">
    <citation type="submission" date="2018-10" db="EMBL/GenBank/DDBJ databases">
        <title>Genomic Encyclopedia of Archaeal and Bacterial Type Strains, Phase II (KMG-II): from individual species to whole genera.</title>
        <authorList>
            <person name="Goeker M."/>
        </authorList>
    </citation>
    <scope>NUCLEOTIDE SEQUENCE [LARGE SCALE GENOMIC DNA]</scope>
    <source>
        <strain evidence="3 4">DSM 14219</strain>
    </source>
</reference>
<keyword evidence="4" id="KW-1185">Reference proteome</keyword>
<sequence>MKTTALIMLGFLCLSFSTACKCEPEDEETTDPKESSARNNINDKSSGKTENDTVFIKR</sequence>
<feature type="region of interest" description="Disordered" evidence="1">
    <location>
        <begin position="24"/>
        <end position="58"/>
    </location>
</feature>
<protein>
    <submittedName>
        <fullName evidence="3">Uncharacterized protein</fullName>
    </submittedName>
</protein>
<dbReference type="Proteomes" id="UP000272428">
    <property type="component" value="Unassembled WGS sequence"/>
</dbReference>
<dbReference type="RefSeq" id="WP_170149005.1">
    <property type="nucleotide sequence ID" value="NZ_RBXB01000002.1"/>
</dbReference>
<feature type="signal peptide" evidence="2">
    <location>
        <begin position="1"/>
        <end position="21"/>
    </location>
</feature>
<evidence type="ECO:0000256" key="1">
    <source>
        <dbReference type="SAM" id="MobiDB-lite"/>
    </source>
</evidence>
<keyword evidence="2" id="KW-0732">Signal</keyword>
<evidence type="ECO:0000313" key="3">
    <source>
        <dbReference type="EMBL" id="RKS98177.1"/>
    </source>
</evidence>